<comment type="caution">
    <text evidence="1">The sequence shown here is derived from an EMBL/GenBank/DDBJ whole genome shotgun (WGS) entry which is preliminary data.</text>
</comment>
<sequence>MMRKRVYHRFPHREVQFEQKHRYYSDLPFFVKVMAGMDGKFGMFVTESATKKGHRIQAKREIGVEVAMNSMDFAPLNYENVDSVVDTIEPEGIIDFRMTLSYSYLDGKYNRVPLRSDVYLVRAILESEVLTLRVNHIDGQERTECGRVADTIIDELRRGA</sequence>
<reference evidence="1 2" key="1">
    <citation type="submission" date="2014-09" db="EMBL/GenBank/DDBJ databases">
        <title>Draft genome sequence of an obligately methylotrophic methanogen, Methanococcoides methylutens, isolated from marine sediment.</title>
        <authorList>
            <person name="Guan Y."/>
            <person name="Ngugi D.K."/>
            <person name="Blom J."/>
            <person name="Ali S."/>
            <person name="Ferry J.G."/>
            <person name="Stingl U."/>
        </authorList>
    </citation>
    <scope>NUCLEOTIDE SEQUENCE [LARGE SCALE GENOMIC DNA]</scope>
    <source>
        <strain evidence="1 2">DSM 2657</strain>
    </source>
</reference>
<dbReference type="RefSeq" id="WP_048193208.1">
    <property type="nucleotide sequence ID" value="NZ_CAAGSM010000007.1"/>
</dbReference>
<evidence type="ECO:0000313" key="1">
    <source>
        <dbReference type="EMBL" id="KGK99470.1"/>
    </source>
</evidence>
<name>A0A099T2P8_METMT</name>
<dbReference type="OrthoDB" id="104780at2157"/>
<organism evidence="1 2">
    <name type="scientific">Methanococcoides methylutens</name>
    <dbReference type="NCBI Taxonomy" id="2226"/>
    <lineage>
        <taxon>Archaea</taxon>
        <taxon>Methanobacteriati</taxon>
        <taxon>Methanobacteriota</taxon>
        <taxon>Stenosarchaea group</taxon>
        <taxon>Methanomicrobia</taxon>
        <taxon>Methanosarcinales</taxon>
        <taxon>Methanosarcinaceae</taxon>
        <taxon>Methanococcoides</taxon>
    </lineage>
</organism>
<gene>
    <name evidence="1" type="ORF">LI82_01565</name>
</gene>
<dbReference type="Proteomes" id="UP000029859">
    <property type="component" value="Unassembled WGS sequence"/>
</dbReference>
<protein>
    <submittedName>
        <fullName evidence="1">Uncharacterized protein</fullName>
    </submittedName>
</protein>
<evidence type="ECO:0000313" key="2">
    <source>
        <dbReference type="Proteomes" id="UP000029859"/>
    </source>
</evidence>
<accession>A0A099T2P8</accession>
<proteinExistence type="predicted"/>
<dbReference type="EMBL" id="JRHO01000005">
    <property type="protein sequence ID" value="KGK99470.1"/>
    <property type="molecule type" value="Genomic_DNA"/>
</dbReference>
<dbReference type="AlphaFoldDB" id="A0A099T2P8"/>
<keyword evidence="2" id="KW-1185">Reference proteome</keyword>